<proteinExistence type="predicted"/>
<dbReference type="AlphaFoldDB" id="A0A3P6B8Y6"/>
<evidence type="ECO:0000313" key="1">
    <source>
        <dbReference type="EMBL" id="VDC92488.1"/>
    </source>
</evidence>
<protein>
    <submittedName>
        <fullName evidence="1">Uncharacterized protein</fullName>
    </submittedName>
</protein>
<name>A0A3P6B8Y6_BRAOL</name>
<reference evidence="1" key="1">
    <citation type="submission" date="2018-11" db="EMBL/GenBank/DDBJ databases">
        <authorList>
            <consortium name="Genoscope - CEA"/>
            <person name="William W."/>
        </authorList>
    </citation>
    <scope>NUCLEOTIDE SEQUENCE</scope>
</reference>
<sequence>MDTFVPIHVYSVVWLPVHEHPLFHTAKFNVSVCAWCHLEGIMYSSYVCDEVSCRLFHKMVSRRFRLHKSVEAPLEINHHPCHPEHPSCSLMTLQRKMVHVILWTKAFVPILYMPHM</sequence>
<accession>A0A3P6B8Y6</accession>
<dbReference type="EMBL" id="LR031872">
    <property type="protein sequence ID" value="VDC92488.1"/>
    <property type="molecule type" value="Genomic_DNA"/>
</dbReference>
<organism evidence="1">
    <name type="scientific">Brassica oleracea</name>
    <name type="common">Wild cabbage</name>
    <dbReference type="NCBI Taxonomy" id="3712"/>
    <lineage>
        <taxon>Eukaryota</taxon>
        <taxon>Viridiplantae</taxon>
        <taxon>Streptophyta</taxon>
        <taxon>Embryophyta</taxon>
        <taxon>Tracheophyta</taxon>
        <taxon>Spermatophyta</taxon>
        <taxon>Magnoliopsida</taxon>
        <taxon>eudicotyledons</taxon>
        <taxon>Gunneridae</taxon>
        <taxon>Pentapetalae</taxon>
        <taxon>rosids</taxon>
        <taxon>malvids</taxon>
        <taxon>Brassicales</taxon>
        <taxon>Brassicaceae</taxon>
        <taxon>Brassiceae</taxon>
        <taxon>Brassica</taxon>
    </lineage>
</organism>
<gene>
    <name evidence="1" type="ORF">BOLC3T16363H</name>
</gene>